<dbReference type="InterPro" id="IPR039430">
    <property type="entry name" value="Thymidylate_kin-like_dom"/>
</dbReference>
<keyword evidence="2" id="KW-0547">Nucleotide-binding</keyword>
<comment type="similarity">
    <text evidence="1">Belongs to the thymidylate kinase family.</text>
</comment>
<keyword evidence="5" id="KW-0472">Membrane</keyword>
<evidence type="ECO:0000256" key="2">
    <source>
        <dbReference type="ARBA" id="ARBA00022741"/>
    </source>
</evidence>
<evidence type="ECO:0000313" key="7">
    <source>
        <dbReference type="EMBL" id="AWB26399.1"/>
    </source>
</evidence>
<dbReference type="CDD" id="cd01672">
    <property type="entry name" value="TMPK"/>
    <property type="match status" value="1"/>
</dbReference>
<name>A0A2R4WXX8_9EURY</name>
<feature type="transmembrane region" description="Helical" evidence="5">
    <location>
        <begin position="158"/>
        <end position="176"/>
    </location>
</feature>
<gene>
    <name evidence="7" type="ORF">HARCEL1_01010</name>
</gene>
<keyword evidence="8" id="KW-1185">Reference proteome</keyword>
<dbReference type="RefSeq" id="WP_108380768.1">
    <property type="nucleotide sequence ID" value="NZ_CP028858.1"/>
</dbReference>
<dbReference type="Pfam" id="PF02223">
    <property type="entry name" value="Thymidylate_kin"/>
    <property type="match status" value="1"/>
</dbReference>
<sequence>MSRRRDATIGLTLLAGPLAVIGGAIGLGALGREILGALLAVGGLGGLVAVVPISYKLLRYPSTRRLSLGDLVGITRREAGVGPVGTGGALICFSGIDGSGKTTQAERLVAEFEAAGVDATHVWARWRPFLSYPFMGVLYVTLGWRRKDYHRSAVLRRIWGYFLLIDHLLFFARYIYPHLRSGRVVCIDRYVLDQCVELHYDGLYRERPATLIDSWLPTPDVTFLMDVPAEVAADRKDDTGEMLDRLHIDADPIDYLRDRRELFQECANEQTRVIDTTRPIDQTHERIRDTVWAAYLEG</sequence>
<feature type="transmembrane region" description="Helical" evidence="5">
    <location>
        <begin position="7"/>
        <end position="28"/>
    </location>
</feature>
<proteinExistence type="inferred from homology"/>
<dbReference type="GeneID" id="36511043"/>
<organism evidence="7 8">
    <name type="scientific">Halococcoides cellulosivorans</name>
    <dbReference type="NCBI Taxonomy" id="1679096"/>
    <lineage>
        <taxon>Archaea</taxon>
        <taxon>Methanobacteriati</taxon>
        <taxon>Methanobacteriota</taxon>
        <taxon>Stenosarchaea group</taxon>
        <taxon>Halobacteria</taxon>
        <taxon>Halobacteriales</taxon>
        <taxon>Haloarculaceae</taxon>
        <taxon>Halococcoides</taxon>
    </lineage>
</organism>
<dbReference type="AlphaFoldDB" id="A0A2R4WXX8"/>
<dbReference type="GO" id="GO:0005737">
    <property type="term" value="C:cytoplasm"/>
    <property type="evidence" value="ECO:0007669"/>
    <property type="project" value="TreeGrafter"/>
</dbReference>
<dbReference type="Gene3D" id="3.40.50.300">
    <property type="entry name" value="P-loop containing nucleotide triphosphate hydrolases"/>
    <property type="match status" value="1"/>
</dbReference>
<keyword evidence="3" id="KW-0067">ATP-binding</keyword>
<protein>
    <recommendedName>
        <fullName evidence="4">dTMP kinase</fullName>
    </recommendedName>
</protein>
<dbReference type="GO" id="GO:0006227">
    <property type="term" value="P:dUDP biosynthetic process"/>
    <property type="evidence" value="ECO:0007669"/>
    <property type="project" value="TreeGrafter"/>
</dbReference>
<dbReference type="KEGG" id="harc:HARCEL1_01010"/>
<dbReference type="PANTHER" id="PTHR10344">
    <property type="entry name" value="THYMIDYLATE KINASE"/>
    <property type="match status" value="1"/>
</dbReference>
<feature type="domain" description="Thymidylate kinase-like" evidence="6">
    <location>
        <begin position="94"/>
        <end position="287"/>
    </location>
</feature>
<dbReference type="GO" id="GO:0005524">
    <property type="term" value="F:ATP binding"/>
    <property type="evidence" value="ECO:0007669"/>
    <property type="project" value="UniProtKB-KW"/>
</dbReference>
<evidence type="ECO:0000256" key="3">
    <source>
        <dbReference type="ARBA" id="ARBA00022840"/>
    </source>
</evidence>
<evidence type="ECO:0000313" key="8">
    <source>
        <dbReference type="Proteomes" id="UP000244727"/>
    </source>
</evidence>
<dbReference type="PANTHER" id="PTHR10344:SF4">
    <property type="entry name" value="UMP-CMP KINASE 2, MITOCHONDRIAL"/>
    <property type="match status" value="1"/>
</dbReference>
<dbReference type="InterPro" id="IPR027417">
    <property type="entry name" value="P-loop_NTPase"/>
</dbReference>
<dbReference type="GO" id="GO:0006235">
    <property type="term" value="P:dTTP biosynthetic process"/>
    <property type="evidence" value="ECO:0007669"/>
    <property type="project" value="TreeGrafter"/>
</dbReference>
<accession>A0A2R4WXX8</accession>
<dbReference type="GO" id="GO:0006233">
    <property type="term" value="P:dTDP biosynthetic process"/>
    <property type="evidence" value="ECO:0007669"/>
    <property type="project" value="TreeGrafter"/>
</dbReference>
<dbReference type="GO" id="GO:0004798">
    <property type="term" value="F:dTMP kinase activity"/>
    <property type="evidence" value="ECO:0007669"/>
    <property type="project" value="TreeGrafter"/>
</dbReference>
<dbReference type="Proteomes" id="UP000244727">
    <property type="component" value="Chromosome"/>
</dbReference>
<evidence type="ECO:0000256" key="4">
    <source>
        <dbReference type="ARBA" id="ARBA00029962"/>
    </source>
</evidence>
<evidence type="ECO:0000256" key="5">
    <source>
        <dbReference type="SAM" id="Phobius"/>
    </source>
</evidence>
<dbReference type="SUPFAM" id="SSF52540">
    <property type="entry name" value="P-loop containing nucleoside triphosphate hydrolases"/>
    <property type="match status" value="1"/>
</dbReference>
<evidence type="ECO:0000256" key="1">
    <source>
        <dbReference type="ARBA" id="ARBA00009776"/>
    </source>
</evidence>
<keyword evidence="5" id="KW-1133">Transmembrane helix</keyword>
<keyword evidence="5" id="KW-0812">Transmembrane</keyword>
<reference evidence="7 8" key="1">
    <citation type="submission" date="2018-04" db="EMBL/GenBank/DDBJ databases">
        <title>Halococcoides cellulosivorans gen. nov., sp. nov., an extremely halophilic cellulose-utilizing haloarchaeon from hypersaline lakes.</title>
        <authorList>
            <person name="Sorokin D.Y."/>
            <person name="Toshchakov S.V."/>
            <person name="Samarov N.I."/>
            <person name="Korzhenkov A."/>
            <person name="Kublanov I.V."/>
        </authorList>
    </citation>
    <scope>NUCLEOTIDE SEQUENCE [LARGE SCALE GENOMIC DNA]</scope>
    <source>
        <strain evidence="7 8">HArcel1</strain>
    </source>
</reference>
<dbReference type="EMBL" id="CP028858">
    <property type="protein sequence ID" value="AWB26399.1"/>
    <property type="molecule type" value="Genomic_DNA"/>
</dbReference>
<evidence type="ECO:0000259" key="6">
    <source>
        <dbReference type="Pfam" id="PF02223"/>
    </source>
</evidence>
<feature type="transmembrane region" description="Helical" evidence="5">
    <location>
        <begin position="34"/>
        <end position="55"/>
    </location>
</feature>